<reference evidence="3 4" key="1">
    <citation type="submission" date="2016-08" db="EMBL/GenBank/DDBJ databases">
        <authorList>
            <person name="Seilhamer J.J."/>
        </authorList>
    </citation>
    <scope>NUCLEOTIDE SEQUENCE [LARGE SCALE GENOMIC DNA]</scope>
    <source>
        <strain evidence="3 4">P1-7</strain>
    </source>
</reference>
<dbReference type="InterPro" id="IPR013538">
    <property type="entry name" value="ASHA1/2-like_C"/>
</dbReference>
<dbReference type="EMBL" id="FMAF01000005">
    <property type="protein sequence ID" value="SCB28899.1"/>
    <property type="molecule type" value="Genomic_DNA"/>
</dbReference>
<evidence type="ECO:0000313" key="3">
    <source>
        <dbReference type="EMBL" id="SCB28899.1"/>
    </source>
</evidence>
<evidence type="ECO:0000313" key="4">
    <source>
        <dbReference type="Proteomes" id="UP000199205"/>
    </source>
</evidence>
<dbReference type="Gene3D" id="3.30.530.20">
    <property type="match status" value="1"/>
</dbReference>
<evidence type="ECO:0000256" key="1">
    <source>
        <dbReference type="ARBA" id="ARBA00006817"/>
    </source>
</evidence>
<dbReference type="SUPFAM" id="SSF55961">
    <property type="entry name" value="Bet v1-like"/>
    <property type="match status" value="1"/>
</dbReference>
<dbReference type="RefSeq" id="WP_047556529.1">
    <property type="nucleotide sequence ID" value="NZ_FMAF01000005.1"/>
</dbReference>
<comment type="similarity">
    <text evidence="1">Belongs to the AHA1 family.</text>
</comment>
<protein>
    <submittedName>
        <fullName evidence="3">Uncharacterized conserved protein YndB, AHSA1/START domain</fullName>
    </submittedName>
</protein>
<dbReference type="OrthoDB" id="9803476at2"/>
<organism evidence="3 4">
    <name type="scientific">Rhizobium lusitanum</name>
    <dbReference type="NCBI Taxonomy" id="293958"/>
    <lineage>
        <taxon>Bacteria</taxon>
        <taxon>Pseudomonadati</taxon>
        <taxon>Pseudomonadota</taxon>
        <taxon>Alphaproteobacteria</taxon>
        <taxon>Hyphomicrobiales</taxon>
        <taxon>Rhizobiaceae</taxon>
        <taxon>Rhizobium/Agrobacterium group</taxon>
        <taxon>Rhizobium</taxon>
    </lineage>
</organism>
<name>A0A1C3VME7_9HYPH</name>
<dbReference type="Proteomes" id="UP000199205">
    <property type="component" value="Unassembled WGS sequence"/>
</dbReference>
<evidence type="ECO:0000259" key="2">
    <source>
        <dbReference type="Pfam" id="PF08327"/>
    </source>
</evidence>
<feature type="domain" description="Activator of Hsp90 ATPase homologue 1/2-like C-terminal" evidence="2">
    <location>
        <begin position="19"/>
        <end position="144"/>
    </location>
</feature>
<dbReference type="InterPro" id="IPR023393">
    <property type="entry name" value="START-like_dom_sf"/>
</dbReference>
<dbReference type="AlphaFoldDB" id="A0A1C3VME7"/>
<sequence>MSTKLTEHRTLTIERHFQAPLSRVFNAWAIAEQKRQWFACHEDWVPLEFRLDFRAGGSESSRVASTDGVVHAYQARYIDVVENERIIYAFDMMLDDVRISVSLATVTFTPEPASTKMSFVEQVVFLDGYGDNGSRLMGTEIGFDRLRLYIEGDETRPN</sequence>
<accession>A0A1C3VME7</accession>
<dbReference type="Pfam" id="PF08327">
    <property type="entry name" value="AHSA1"/>
    <property type="match status" value="1"/>
</dbReference>
<proteinExistence type="inferred from homology"/>
<dbReference type="CDD" id="cd08900">
    <property type="entry name" value="SRPBCC_CalC_Aha1-like_7"/>
    <property type="match status" value="1"/>
</dbReference>
<gene>
    <name evidence="3" type="ORF">GA0061101_105541</name>
</gene>